<dbReference type="AlphaFoldDB" id="A0A1H2CNX3"/>
<dbReference type="STRING" id="113562.SAMN04489716_6350"/>
<proteinExistence type="predicted"/>
<dbReference type="EMBL" id="LT629758">
    <property type="protein sequence ID" value="SDT72188.1"/>
    <property type="molecule type" value="Genomic_DNA"/>
</dbReference>
<evidence type="ECO:0000313" key="1">
    <source>
        <dbReference type="EMBL" id="SDT72188.1"/>
    </source>
</evidence>
<keyword evidence="2" id="KW-1185">Reference proteome</keyword>
<organism evidence="1 2">
    <name type="scientific">Actinoplanes derwentensis</name>
    <dbReference type="NCBI Taxonomy" id="113562"/>
    <lineage>
        <taxon>Bacteria</taxon>
        <taxon>Bacillati</taxon>
        <taxon>Actinomycetota</taxon>
        <taxon>Actinomycetes</taxon>
        <taxon>Micromonosporales</taxon>
        <taxon>Micromonosporaceae</taxon>
        <taxon>Actinoplanes</taxon>
    </lineage>
</organism>
<evidence type="ECO:0000313" key="2">
    <source>
        <dbReference type="Proteomes" id="UP000198688"/>
    </source>
</evidence>
<protein>
    <submittedName>
        <fullName evidence="1">Uncharacterized protein</fullName>
    </submittedName>
</protein>
<gene>
    <name evidence="1" type="ORF">SAMN04489716_6350</name>
</gene>
<reference evidence="1 2" key="1">
    <citation type="submission" date="2016-10" db="EMBL/GenBank/DDBJ databases">
        <authorList>
            <person name="de Groot N.N."/>
        </authorList>
    </citation>
    <scope>NUCLEOTIDE SEQUENCE [LARGE SCALE GENOMIC DNA]</scope>
    <source>
        <strain evidence="1 2">DSM 43941</strain>
    </source>
</reference>
<sequence>MIKSPQDDLAGSMLGTAVTTCISRAAACGGTCCSGFYDTEVG</sequence>
<name>A0A1H2CNX3_9ACTN</name>
<dbReference type="Proteomes" id="UP000198688">
    <property type="component" value="Chromosome I"/>
</dbReference>
<accession>A0A1H2CNX3</accession>